<accession>A0A429ZXL7</accession>
<reference evidence="2 3" key="1">
    <citation type="submission" date="2017-05" db="EMBL/GenBank/DDBJ databases">
        <title>Vagococcus spp. assemblies.</title>
        <authorList>
            <person name="Gulvik C.A."/>
        </authorList>
    </citation>
    <scope>NUCLEOTIDE SEQUENCE [LARGE SCALE GENOMIC DNA]</scope>
    <source>
        <strain evidence="2 3">SS1995</strain>
    </source>
</reference>
<dbReference type="RefSeq" id="WP_125984123.1">
    <property type="nucleotide sequence ID" value="NZ_NGJS01000009.1"/>
</dbReference>
<dbReference type="OrthoDB" id="2200434at2"/>
<feature type="compositionally biased region" description="Basic and acidic residues" evidence="1">
    <location>
        <begin position="1"/>
        <end position="20"/>
    </location>
</feature>
<dbReference type="EMBL" id="NGJS01000009">
    <property type="protein sequence ID" value="RST98590.1"/>
    <property type="molecule type" value="Genomic_DNA"/>
</dbReference>
<dbReference type="AlphaFoldDB" id="A0A429ZXL7"/>
<name>A0A429ZXL7_9ENTE</name>
<dbReference type="Proteomes" id="UP000287857">
    <property type="component" value="Unassembled WGS sequence"/>
</dbReference>
<keyword evidence="3" id="KW-1185">Reference proteome</keyword>
<evidence type="ECO:0000313" key="2">
    <source>
        <dbReference type="EMBL" id="RST98590.1"/>
    </source>
</evidence>
<evidence type="ECO:0000313" key="3">
    <source>
        <dbReference type="Proteomes" id="UP000287857"/>
    </source>
</evidence>
<proteinExistence type="predicted"/>
<protein>
    <submittedName>
        <fullName evidence="2">Uncharacterized protein</fullName>
    </submittedName>
</protein>
<feature type="region of interest" description="Disordered" evidence="1">
    <location>
        <begin position="1"/>
        <end position="31"/>
    </location>
</feature>
<sequence length="70" mass="7609">MSEKELLKSEKIRIKNDKLRSQGKKPLKGWDKMVNTGFSGGGAGVTGGLNGSSINIDNMDATIEEQKSKR</sequence>
<evidence type="ECO:0000256" key="1">
    <source>
        <dbReference type="SAM" id="MobiDB-lite"/>
    </source>
</evidence>
<comment type="caution">
    <text evidence="2">The sequence shown here is derived from an EMBL/GenBank/DDBJ whole genome shotgun (WGS) entry which is preliminary data.</text>
</comment>
<gene>
    <name evidence="2" type="ORF">CBF37_07385</name>
</gene>
<organism evidence="2 3">
    <name type="scientific">Vagococcus vulneris</name>
    <dbReference type="NCBI Taxonomy" id="1977869"/>
    <lineage>
        <taxon>Bacteria</taxon>
        <taxon>Bacillati</taxon>
        <taxon>Bacillota</taxon>
        <taxon>Bacilli</taxon>
        <taxon>Lactobacillales</taxon>
        <taxon>Enterococcaceae</taxon>
        <taxon>Vagococcus</taxon>
    </lineage>
</organism>